<accession>C6HQU4</accession>
<evidence type="ECO:0000313" key="3">
    <source>
        <dbReference type="Proteomes" id="UP000002624"/>
    </source>
</evidence>
<feature type="compositionally biased region" description="Basic residues" evidence="1">
    <location>
        <begin position="129"/>
        <end position="138"/>
    </location>
</feature>
<dbReference type="EMBL" id="GG692435">
    <property type="protein sequence ID" value="EER37315.1"/>
    <property type="molecule type" value="Genomic_DNA"/>
</dbReference>
<feature type="compositionally biased region" description="Basic and acidic residues" evidence="1">
    <location>
        <begin position="21"/>
        <end position="48"/>
    </location>
</feature>
<dbReference type="HOGENOM" id="CLU_1854655_0_0_1"/>
<sequence>MSPAKRAKKRTPSSQLHPRSSPKEVHGEKDREKQETQETKPQQHKDTTRPISPPEDASVPLNPSLLDEAKVVPGLSDPDTDADASTKPTSPTEPEHSSHHRGGGSGGSTPAWPSVARTPGNTSRVSGTRPRRSRICGR</sequence>
<evidence type="ECO:0000313" key="2">
    <source>
        <dbReference type="EMBL" id="EER37315.1"/>
    </source>
</evidence>
<gene>
    <name evidence="2" type="ORF">HCDG_08766</name>
</gene>
<dbReference type="STRING" id="544712.C6HQU4"/>
<dbReference type="Proteomes" id="UP000002624">
    <property type="component" value="Unassembled WGS sequence"/>
</dbReference>
<proteinExistence type="predicted"/>
<name>C6HQU4_AJECH</name>
<dbReference type="AlphaFoldDB" id="C6HQU4"/>
<reference evidence="3" key="1">
    <citation type="submission" date="2009-05" db="EMBL/GenBank/DDBJ databases">
        <title>The genome sequence of Ajellomyces capsulatus strain H143.</title>
        <authorList>
            <person name="Champion M."/>
            <person name="Cuomo C.A."/>
            <person name="Ma L.-J."/>
            <person name="Henn M.R."/>
            <person name="Sil A."/>
            <person name="Goldman B."/>
            <person name="Young S.K."/>
            <person name="Kodira C.D."/>
            <person name="Zeng Q."/>
            <person name="Koehrsen M."/>
            <person name="Alvarado L."/>
            <person name="Berlin A.M."/>
            <person name="Borenstein D."/>
            <person name="Chen Z."/>
            <person name="Engels R."/>
            <person name="Freedman E."/>
            <person name="Gellesch M."/>
            <person name="Goldberg J."/>
            <person name="Griggs A."/>
            <person name="Gujja S."/>
            <person name="Heiman D.I."/>
            <person name="Hepburn T.A."/>
            <person name="Howarth C."/>
            <person name="Jen D."/>
            <person name="Larson L."/>
            <person name="Lewis B."/>
            <person name="Mehta T."/>
            <person name="Park D."/>
            <person name="Pearson M."/>
            <person name="Roberts A."/>
            <person name="Saif S."/>
            <person name="Shea T.D."/>
            <person name="Shenoy N."/>
            <person name="Sisk P."/>
            <person name="Stolte C."/>
            <person name="Sykes S."/>
            <person name="Walk T."/>
            <person name="White J."/>
            <person name="Yandava C."/>
            <person name="Klein B."/>
            <person name="McEwen J.G."/>
            <person name="Puccia R."/>
            <person name="Goldman G.H."/>
            <person name="Felipe M.S."/>
            <person name="Nino-Vega G."/>
            <person name="San-Blas G."/>
            <person name="Taylor J.W."/>
            <person name="Mendoza L."/>
            <person name="Galagan J.E."/>
            <person name="Nusbaum C."/>
            <person name="Birren B.W."/>
        </authorList>
    </citation>
    <scope>NUCLEOTIDE SEQUENCE [LARGE SCALE GENOMIC DNA]</scope>
    <source>
        <strain evidence="3">H143</strain>
    </source>
</reference>
<feature type="region of interest" description="Disordered" evidence="1">
    <location>
        <begin position="1"/>
        <end position="138"/>
    </location>
</feature>
<protein>
    <submittedName>
        <fullName evidence="2">Uncharacterized protein</fullName>
    </submittedName>
</protein>
<evidence type="ECO:0000256" key="1">
    <source>
        <dbReference type="SAM" id="MobiDB-lite"/>
    </source>
</evidence>
<organism evidence="2 3">
    <name type="scientific">Ajellomyces capsulatus (strain H143)</name>
    <name type="common">Darling's disease fungus</name>
    <name type="synonym">Histoplasma capsulatum</name>
    <dbReference type="NCBI Taxonomy" id="544712"/>
    <lineage>
        <taxon>Eukaryota</taxon>
        <taxon>Fungi</taxon>
        <taxon>Dikarya</taxon>
        <taxon>Ascomycota</taxon>
        <taxon>Pezizomycotina</taxon>
        <taxon>Eurotiomycetes</taxon>
        <taxon>Eurotiomycetidae</taxon>
        <taxon>Onygenales</taxon>
        <taxon>Ajellomycetaceae</taxon>
        <taxon>Histoplasma</taxon>
    </lineage>
</organism>
<dbReference type="VEuPathDB" id="FungiDB:HCDG_08766"/>
<feature type="compositionally biased region" description="Basic residues" evidence="1">
    <location>
        <begin position="1"/>
        <end position="11"/>
    </location>
</feature>